<name>B1KP59_SHEWM</name>
<evidence type="ECO:0000313" key="2">
    <source>
        <dbReference type="EMBL" id="ACA89090.1"/>
    </source>
</evidence>
<dbReference type="KEGG" id="swd:Swoo_4841"/>
<keyword evidence="1" id="KW-1133">Transmembrane helix</keyword>
<evidence type="ECO:0000256" key="1">
    <source>
        <dbReference type="SAM" id="Phobius"/>
    </source>
</evidence>
<keyword evidence="1" id="KW-0812">Transmembrane</keyword>
<feature type="transmembrane region" description="Helical" evidence="1">
    <location>
        <begin position="111"/>
        <end position="131"/>
    </location>
</feature>
<dbReference type="Proteomes" id="UP000002168">
    <property type="component" value="Chromosome"/>
</dbReference>
<feature type="transmembrane region" description="Helical" evidence="1">
    <location>
        <begin position="48"/>
        <end position="69"/>
    </location>
</feature>
<sequence length="141" mass="15683" precursor="true">MKLVRYLPALAIGFLLAQMILTLFGLASSYILGYLSAAADLNENGIQYLWLILHDVSLVFILSASVYFGYRKFLSQLPDDLFSAILMQLPIAYQCLYLLRPAYDFSSLASSASTISSLTASISVLLIYYICKGHRTSFKSN</sequence>
<protein>
    <submittedName>
        <fullName evidence="2">Uncharacterized protein</fullName>
    </submittedName>
</protein>
<keyword evidence="1" id="KW-0472">Membrane</keyword>
<dbReference type="HOGENOM" id="CLU_1814505_0_0_6"/>
<evidence type="ECO:0000313" key="3">
    <source>
        <dbReference type="Proteomes" id="UP000002168"/>
    </source>
</evidence>
<feature type="transmembrane region" description="Helical" evidence="1">
    <location>
        <begin position="81"/>
        <end position="99"/>
    </location>
</feature>
<dbReference type="eggNOG" id="ENOG5031FQB">
    <property type="taxonomic scope" value="Bacteria"/>
</dbReference>
<reference evidence="2 3" key="1">
    <citation type="submission" date="2008-02" db="EMBL/GenBank/DDBJ databases">
        <title>Complete sequence of Shewanella woodyi ATCC 51908.</title>
        <authorList>
            <consortium name="US DOE Joint Genome Institute"/>
            <person name="Copeland A."/>
            <person name="Lucas S."/>
            <person name="Lapidus A."/>
            <person name="Glavina del Rio T."/>
            <person name="Dalin E."/>
            <person name="Tice H."/>
            <person name="Bruce D."/>
            <person name="Goodwin L."/>
            <person name="Pitluck S."/>
            <person name="Sims D."/>
            <person name="Brettin T."/>
            <person name="Detter J.C."/>
            <person name="Han C."/>
            <person name="Kuske C.R."/>
            <person name="Schmutz J."/>
            <person name="Larimer F."/>
            <person name="Land M."/>
            <person name="Hauser L."/>
            <person name="Kyrpides N."/>
            <person name="Lykidis A."/>
            <person name="Zhao J.-S."/>
            <person name="Richardson P."/>
        </authorList>
    </citation>
    <scope>NUCLEOTIDE SEQUENCE [LARGE SCALE GENOMIC DNA]</scope>
    <source>
        <strain evidence="3">ATCC 51908 / MS32</strain>
    </source>
</reference>
<gene>
    <name evidence="2" type="ordered locus">Swoo_4841</name>
</gene>
<dbReference type="RefSeq" id="WP_012327407.1">
    <property type="nucleotide sequence ID" value="NC_010506.1"/>
</dbReference>
<proteinExistence type="predicted"/>
<dbReference type="EMBL" id="CP000961">
    <property type="protein sequence ID" value="ACA89090.1"/>
    <property type="molecule type" value="Genomic_DNA"/>
</dbReference>
<organism evidence="2 3">
    <name type="scientific">Shewanella woodyi (strain ATCC 51908 / MS32)</name>
    <dbReference type="NCBI Taxonomy" id="392500"/>
    <lineage>
        <taxon>Bacteria</taxon>
        <taxon>Pseudomonadati</taxon>
        <taxon>Pseudomonadota</taxon>
        <taxon>Gammaproteobacteria</taxon>
        <taxon>Alteromonadales</taxon>
        <taxon>Shewanellaceae</taxon>
        <taxon>Shewanella</taxon>
    </lineage>
</organism>
<feature type="transmembrane region" description="Helical" evidence="1">
    <location>
        <begin position="12"/>
        <end position="36"/>
    </location>
</feature>
<dbReference type="AlphaFoldDB" id="B1KP59"/>
<keyword evidence="3" id="KW-1185">Reference proteome</keyword>
<accession>B1KP59</accession>